<accession>A0A5C4WBI8</accession>
<sequence length="135" mass="13691">MSITLTDQDELTMRTAAHGAVTLLAATDATGKPHKIATAGSIALTSATGLVGHVLAGKPTGMDLTGRSVADIADHVLPALTATMSLLRKQAPAEAGTFRSTIIVAIEAAARTHRGEPGPALTDMARRITAALDAA</sequence>
<accession>A0A5P9YZP7</accession>
<name>A0A5C4WBI8_9ACTN</name>
<proteinExistence type="predicted"/>
<dbReference type="RefSeq" id="WP_139632420.1">
    <property type="nucleotide sequence ID" value="NZ_CP045572.1"/>
</dbReference>
<organism evidence="1 2">
    <name type="scientific">Nonomuraea phyllanthi</name>
    <dbReference type="NCBI Taxonomy" id="2219224"/>
    <lineage>
        <taxon>Bacteria</taxon>
        <taxon>Bacillati</taxon>
        <taxon>Actinomycetota</taxon>
        <taxon>Actinomycetes</taxon>
        <taxon>Streptosporangiales</taxon>
        <taxon>Streptosporangiaceae</taxon>
        <taxon>Nonomuraea</taxon>
    </lineage>
</organism>
<gene>
    <name evidence="1" type="ORF">FH608_021715</name>
</gene>
<reference evidence="1 2" key="1">
    <citation type="submission" date="2019-10" db="EMBL/GenBank/DDBJ databases">
        <title>Nonomuraea sp. nov., isolated from Phyllanthus amarus.</title>
        <authorList>
            <person name="Klykleung N."/>
            <person name="Tanasupawat S."/>
        </authorList>
    </citation>
    <scope>NUCLEOTIDE SEQUENCE [LARGE SCALE GENOMIC DNA]</scope>
    <source>
        <strain evidence="1 2">PA1-10</strain>
    </source>
</reference>
<dbReference type="AlphaFoldDB" id="A0A5C4WBI8"/>
<dbReference type="Proteomes" id="UP000312512">
    <property type="component" value="Unassembled WGS sequence"/>
</dbReference>
<dbReference type="OrthoDB" id="5188397at2"/>
<protein>
    <submittedName>
        <fullName evidence="1">Uncharacterized protein</fullName>
    </submittedName>
</protein>
<dbReference type="EMBL" id="VDLX02000008">
    <property type="protein sequence ID" value="KAB8192968.1"/>
    <property type="molecule type" value="Genomic_DNA"/>
</dbReference>
<keyword evidence="2" id="KW-1185">Reference proteome</keyword>
<evidence type="ECO:0000313" key="1">
    <source>
        <dbReference type="EMBL" id="KAB8192968.1"/>
    </source>
</evidence>
<comment type="caution">
    <text evidence="1">The sequence shown here is derived from an EMBL/GenBank/DDBJ whole genome shotgun (WGS) entry which is preliminary data.</text>
</comment>
<evidence type="ECO:0000313" key="2">
    <source>
        <dbReference type="Proteomes" id="UP000312512"/>
    </source>
</evidence>